<dbReference type="EMBL" id="JBHULE010000001">
    <property type="protein sequence ID" value="MFD2561137.1"/>
    <property type="molecule type" value="Genomic_DNA"/>
</dbReference>
<feature type="transmembrane region" description="Helical" evidence="1">
    <location>
        <begin position="33"/>
        <end position="50"/>
    </location>
</feature>
<feature type="transmembrane region" description="Helical" evidence="1">
    <location>
        <begin position="9"/>
        <end position="27"/>
    </location>
</feature>
<dbReference type="Proteomes" id="UP001597319">
    <property type="component" value="Unassembled WGS sequence"/>
</dbReference>
<keyword evidence="1" id="KW-0472">Membrane</keyword>
<dbReference type="RefSeq" id="WP_378288582.1">
    <property type="nucleotide sequence ID" value="NZ_JBHULE010000001.1"/>
</dbReference>
<proteinExistence type="predicted"/>
<keyword evidence="1" id="KW-1133">Transmembrane helix</keyword>
<organism evidence="2 3">
    <name type="scientific">Aquimarina rubra</name>
    <dbReference type="NCBI Taxonomy" id="1920033"/>
    <lineage>
        <taxon>Bacteria</taxon>
        <taxon>Pseudomonadati</taxon>
        <taxon>Bacteroidota</taxon>
        <taxon>Flavobacteriia</taxon>
        <taxon>Flavobacteriales</taxon>
        <taxon>Flavobacteriaceae</taxon>
        <taxon>Aquimarina</taxon>
    </lineage>
</organism>
<evidence type="ECO:0000256" key="1">
    <source>
        <dbReference type="SAM" id="Phobius"/>
    </source>
</evidence>
<accession>A0ABW5L9N5</accession>
<evidence type="ECO:0000313" key="3">
    <source>
        <dbReference type="Proteomes" id="UP001597319"/>
    </source>
</evidence>
<gene>
    <name evidence="2" type="ORF">ACFSR1_00560</name>
</gene>
<name>A0ABW5L9N5_9FLAO</name>
<sequence>MNKTKLKRTISFLLIIVGAVLLIIEIASSKKNYYAQSGGLICLMTGLFLVNSSVSSRSTETNIEYQENSIEEE</sequence>
<keyword evidence="3" id="KW-1185">Reference proteome</keyword>
<comment type="caution">
    <text evidence="2">The sequence shown here is derived from an EMBL/GenBank/DDBJ whole genome shotgun (WGS) entry which is preliminary data.</text>
</comment>
<protein>
    <submittedName>
        <fullName evidence="2">Uncharacterized protein</fullName>
    </submittedName>
</protein>
<reference evidence="3" key="1">
    <citation type="journal article" date="2019" name="Int. J. Syst. Evol. Microbiol.">
        <title>The Global Catalogue of Microorganisms (GCM) 10K type strain sequencing project: providing services to taxonomists for standard genome sequencing and annotation.</title>
        <authorList>
            <consortium name="The Broad Institute Genomics Platform"/>
            <consortium name="The Broad Institute Genome Sequencing Center for Infectious Disease"/>
            <person name="Wu L."/>
            <person name="Ma J."/>
        </authorList>
    </citation>
    <scope>NUCLEOTIDE SEQUENCE [LARGE SCALE GENOMIC DNA]</scope>
    <source>
        <strain evidence="3">KCTC 52274</strain>
    </source>
</reference>
<keyword evidence="1" id="KW-0812">Transmembrane</keyword>
<evidence type="ECO:0000313" key="2">
    <source>
        <dbReference type="EMBL" id="MFD2561137.1"/>
    </source>
</evidence>